<organism evidence="1 2">
    <name type="scientific">Nelumbo nucifera</name>
    <name type="common">Sacred lotus</name>
    <dbReference type="NCBI Taxonomy" id="4432"/>
    <lineage>
        <taxon>Eukaryota</taxon>
        <taxon>Viridiplantae</taxon>
        <taxon>Streptophyta</taxon>
        <taxon>Embryophyta</taxon>
        <taxon>Tracheophyta</taxon>
        <taxon>Spermatophyta</taxon>
        <taxon>Magnoliopsida</taxon>
        <taxon>Proteales</taxon>
        <taxon>Nelumbonaceae</taxon>
        <taxon>Nelumbo</taxon>
    </lineage>
</organism>
<dbReference type="Proteomes" id="UP000607653">
    <property type="component" value="Unassembled WGS sequence"/>
</dbReference>
<keyword evidence="2" id="KW-1185">Reference proteome</keyword>
<evidence type="ECO:0000313" key="1">
    <source>
        <dbReference type="EMBL" id="DAD39888.1"/>
    </source>
</evidence>
<dbReference type="EMBL" id="DUZY01000005">
    <property type="protein sequence ID" value="DAD39888.1"/>
    <property type="molecule type" value="Genomic_DNA"/>
</dbReference>
<comment type="caution">
    <text evidence="1">The sequence shown here is derived from an EMBL/GenBank/DDBJ whole genome shotgun (WGS) entry which is preliminary data.</text>
</comment>
<proteinExistence type="predicted"/>
<dbReference type="AlphaFoldDB" id="A0A822ZE64"/>
<name>A0A822ZE64_NELNU</name>
<protein>
    <submittedName>
        <fullName evidence="1">Uncharacterized protein</fullName>
    </submittedName>
</protein>
<gene>
    <name evidence="1" type="ORF">HUJ06_014211</name>
</gene>
<accession>A0A822ZE64</accession>
<evidence type="ECO:0000313" key="2">
    <source>
        <dbReference type="Proteomes" id="UP000607653"/>
    </source>
</evidence>
<reference evidence="1 2" key="1">
    <citation type="journal article" date="2020" name="Mol. Biol. Evol.">
        <title>Distinct Expression and Methylation Patterns for Genes with Different Fates following a Single Whole-Genome Duplication in Flowering Plants.</title>
        <authorList>
            <person name="Shi T."/>
            <person name="Rahmani R.S."/>
            <person name="Gugger P.F."/>
            <person name="Wang M."/>
            <person name="Li H."/>
            <person name="Zhang Y."/>
            <person name="Li Z."/>
            <person name="Wang Q."/>
            <person name="Van de Peer Y."/>
            <person name="Marchal K."/>
            <person name="Chen J."/>
        </authorList>
    </citation>
    <scope>NUCLEOTIDE SEQUENCE [LARGE SCALE GENOMIC DNA]</scope>
    <source>
        <tissue evidence="1">Leaf</tissue>
    </source>
</reference>
<sequence>MIRSRKLTTKSKEEGYRLREPTICINHRSSSFAKPFITPPWGLQVLITDCNNIIRGADMQVTFSSHVYIEGNLLVDYLASLGHSININSSELYQEF</sequence>